<protein>
    <submittedName>
        <fullName evidence="1">Plasmid mobilization relaxosome protein MobC</fullName>
    </submittedName>
</protein>
<organism evidence="1 2">
    <name type="scientific">Flavobacterium potami</name>
    <dbReference type="NCBI Taxonomy" id="2872310"/>
    <lineage>
        <taxon>Bacteria</taxon>
        <taxon>Pseudomonadati</taxon>
        <taxon>Bacteroidota</taxon>
        <taxon>Flavobacteriia</taxon>
        <taxon>Flavobacteriales</taxon>
        <taxon>Flavobacteriaceae</taxon>
        <taxon>Flavobacterium</taxon>
    </lineage>
</organism>
<dbReference type="Proteomes" id="UP001139366">
    <property type="component" value="Unassembled WGS sequence"/>
</dbReference>
<name>A0A9X1KNM1_9FLAO</name>
<evidence type="ECO:0000313" key="2">
    <source>
        <dbReference type="Proteomes" id="UP001139366"/>
    </source>
</evidence>
<evidence type="ECO:0000313" key="1">
    <source>
        <dbReference type="EMBL" id="MBZ4033820.1"/>
    </source>
</evidence>
<proteinExistence type="predicted"/>
<dbReference type="AlphaFoldDB" id="A0A9X1KNM1"/>
<dbReference type="EMBL" id="JAINUY010000001">
    <property type="protein sequence ID" value="MBZ4033820.1"/>
    <property type="molecule type" value="Genomic_DNA"/>
</dbReference>
<dbReference type="RefSeq" id="WP_223704616.1">
    <property type="nucleotide sequence ID" value="NZ_JAINUY010000001.1"/>
</dbReference>
<reference evidence="1 2" key="1">
    <citation type="journal article" date="2023" name="Antonie Van Leeuwenhoek">
        <title>Flavobacterium potami sp. nov., a multi-metal resistance genes harbouring bacterium isolated from shallow river silt.</title>
        <authorList>
            <person name="Li S."/>
            <person name="Mao S."/>
            <person name="Mu W."/>
            <person name="Guo B."/>
            <person name="Li C."/>
            <person name="Zhu Q."/>
            <person name="Hou X."/>
            <person name="Zhao Y."/>
            <person name="Wei S."/>
            <person name="Liu H."/>
            <person name="Liu A."/>
        </authorList>
    </citation>
    <scope>NUCLEOTIDE SEQUENCE [LARGE SCALE GENOMIC DNA]</scope>
    <source>
        <strain evidence="1 2">17A</strain>
    </source>
</reference>
<comment type="caution">
    <text evidence="1">The sequence shown here is derived from an EMBL/GenBank/DDBJ whole genome shotgun (WGS) entry which is preliminary data.</text>
</comment>
<dbReference type="InterPro" id="IPR045788">
    <property type="entry name" value="MobC_2"/>
</dbReference>
<accession>A0A9X1KNM1</accession>
<gene>
    <name evidence="1" type="ORF">K6T82_03520</name>
</gene>
<keyword evidence="2" id="KW-1185">Reference proteome</keyword>
<sequence length="130" mass="15589">MKDEKKNRTRWLHLRLTEQEYKILQKYFAESLCPKLSDFARKNLLQKPVVLKYRNQSLDDLISELTRLTSELNPIGNNFNQVVKKLHSLSQISEFKMWILSFETDKKILFNSIEDIRMTIRTLAEKWLQS</sequence>
<dbReference type="Pfam" id="PF19514">
    <property type="entry name" value="MobC_2"/>
    <property type="match status" value="1"/>
</dbReference>